<dbReference type="InterPro" id="IPR016181">
    <property type="entry name" value="Acyl_CoA_acyltransferase"/>
</dbReference>
<dbReference type="OrthoDB" id="8554567at2"/>
<feature type="domain" description="BioF2-like acetyltransferase" evidence="2">
    <location>
        <begin position="182"/>
        <end position="328"/>
    </location>
</feature>
<proteinExistence type="predicted"/>
<dbReference type="GO" id="GO:0016740">
    <property type="term" value="F:transferase activity"/>
    <property type="evidence" value="ECO:0007669"/>
    <property type="project" value="UniProtKB-KW"/>
</dbReference>
<protein>
    <submittedName>
        <fullName evidence="3">Acetyltransferase (GNAT) domain-containing protein</fullName>
    </submittedName>
</protein>
<keyword evidence="3" id="KW-0808">Transferase</keyword>
<feature type="compositionally biased region" description="Polar residues" evidence="1">
    <location>
        <begin position="13"/>
        <end position="24"/>
    </location>
</feature>
<dbReference type="Proteomes" id="UP000199459">
    <property type="component" value="Unassembled WGS sequence"/>
</dbReference>
<accession>A0A1H8B072</accession>
<evidence type="ECO:0000256" key="1">
    <source>
        <dbReference type="SAM" id="MobiDB-lite"/>
    </source>
</evidence>
<dbReference type="EMBL" id="FOCP01000002">
    <property type="protein sequence ID" value="SEM76370.1"/>
    <property type="molecule type" value="Genomic_DNA"/>
</dbReference>
<dbReference type="STRING" id="917.SAMN05216326_11536"/>
<dbReference type="RefSeq" id="WP_090627331.1">
    <property type="nucleotide sequence ID" value="NZ_FOCP01000002.1"/>
</dbReference>
<dbReference type="SUPFAM" id="SSF55729">
    <property type="entry name" value="Acyl-CoA N-acyltransferases (Nat)"/>
    <property type="match status" value="1"/>
</dbReference>
<reference evidence="3 4" key="1">
    <citation type="submission" date="2016-10" db="EMBL/GenBank/DDBJ databases">
        <authorList>
            <person name="de Groot N.N."/>
        </authorList>
    </citation>
    <scope>NUCLEOTIDE SEQUENCE [LARGE SCALE GENOMIC DNA]</scope>
    <source>
        <strain evidence="3 4">Nm22</strain>
    </source>
</reference>
<feature type="region of interest" description="Disordered" evidence="1">
    <location>
        <begin position="1"/>
        <end position="24"/>
    </location>
</feature>
<gene>
    <name evidence="3" type="ORF">SAMN05216325_10239</name>
</gene>
<evidence type="ECO:0000259" key="2">
    <source>
        <dbReference type="Pfam" id="PF13480"/>
    </source>
</evidence>
<sequence>MSIPPATWKKQAQESSRNNAGATDNSELEISLEQDQHWLASLVHGDDKYLEQFVLEQRGKPIGWTTFFVHPSALRVTLNGWTLYSHRIRRYTLFAPPLLDNRVDLDQLQILQNLFMLAHSQLGKNEAIFLQSVTDDSPLAQLLTENSLLREQFHIFEYGKRYTHRFIDFTGDYDQYLKQLGSSTRNDLKRTRKRFLAAVNSHQTVCYRSADQINDFLDAAMAISSRTYQYTRLGSGLRSRQQLAEQYGITARHGWFRSYVLFADQQPIAFQVGHLYNGCYHAQEIGYDPDWAKLQVGIFLHTEILPDLIASNEKVKRFDFGNDDSLHKKRLSTTAIIQSYVYLVPRNGRNNLTVKIMRTFDQISETVGRLLDKYNLRKYADKLMCSKN</sequence>
<dbReference type="AlphaFoldDB" id="A0A1H8B072"/>
<evidence type="ECO:0000313" key="4">
    <source>
        <dbReference type="Proteomes" id="UP000199459"/>
    </source>
</evidence>
<dbReference type="Pfam" id="PF13480">
    <property type="entry name" value="Acetyltransf_6"/>
    <property type="match status" value="1"/>
</dbReference>
<dbReference type="Gene3D" id="3.40.630.30">
    <property type="match status" value="1"/>
</dbReference>
<evidence type="ECO:0000313" key="3">
    <source>
        <dbReference type="EMBL" id="SEM76370.1"/>
    </source>
</evidence>
<dbReference type="InterPro" id="IPR038740">
    <property type="entry name" value="BioF2-like_GNAT_dom"/>
</dbReference>
<name>A0A1H8B072_9PROT</name>
<organism evidence="3 4">
    <name type="scientific">Nitrosomonas marina</name>
    <dbReference type="NCBI Taxonomy" id="917"/>
    <lineage>
        <taxon>Bacteria</taxon>
        <taxon>Pseudomonadati</taxon>
        <taxon>Pseudomonadota</taxon>
        <taxon>Betaproteobacteria</taxon>
        <taxon>Nitrosomonadales</taxon>
        <taxon>Nitrosomonadaceae</taxon>
        <taxon>Nitrosomonas</taxon>
    </lineage>
</organism>